<reference evidence="1 2" key="1">
    <citation type="submission" date="2023-07" db="EMBL/GenBank/DDBJ databases">
        <title>Sequencing the genomes of 1000 actinobacteria strains.</title>
        <authorList>
            <person name="Klenk H.-P."/>
        </authorList>
    </citation>
    <scope>NUCLEOTIDE SEQUENCE [LARGE SCALE GENOMIC DNA]</scope>
    <source>
        <strain evidence="1 2">DSM 44109</strain>
    </source>
</reference>
<comment type="caution">
    <text evidence="1">The sequence shown here is derived from an EMBL/GenBank/DDBJ whole genome shotgun (WGS) entry which is preliminary data.</text>
</comment>
<proteinExistence type="predicted"/>
<sequence length="449" mass="49050">MEISSSCPEIVAMFEWARDRALRWAHPGGSRGPLNVDERQPSGTGEGVYLPSYWAGYAHRSGFYSRDFAHQFAGAHLLGLAEANLTMLRRFAASATPEHGYYPVWAFNFDGSYLAIDYRGPDDFVREVPAVFELVERAELGHRWTGDPAYVDDPVLRDFYRHATGEFVTRHGAGGPVARGTGGGIFQGVASYNELSGEPLAEAGDGIAAQYQAYLAMAALSRAGGADGAAFERRAAELKRYFNETWSGRGTGAEMVRAYTVDGRAMTGWGRENSWFMPLKGIVDDGPRNDDYLDFVDAQASGPGRPENVEALTYLPDTFFRHGRGGTAWKWMREIFAVRDRPHVAGGLNGDYPEVPFTLVGQVVEGLLGVRPDAPDGAVSTRSHLPEGIDRLEVSGIPLGDGHLAVRHDRHASTLTNLSSHVSYRWTAHLPGGRTRVQHVPPGRTVTAS</sequence>
<evidence type="ECO:0000313" key="2">
    <source>
        <dbReference type="Proteomes" id="UP001230426"/>
    </source>
</evidence>
<evidence type="ECO:0008006" key="3">
    <source>
        <dbReference type="Google" id="ProtNLM"/>
    </source>
</evidence>
<accession>A0ABT9RBX5</accession>
<dbReference type="SUPFAM" id="SSF48208">
    <property type="entry name" value="Six-hairpin glycosidases"/>
    <property type="match status" value="1"/>
</dbReference>
<gene>
    <name evidence="1" type="ORF">J2S55_006023</name>
</gene>
<evidence type="ECO:0000313" key="1">
    <source>
        <dbReference type="EMBL" id="MDP9866757.1"/>
    </source>
</evidence>
<name>A0ABT9RBX5_9ACTN</name>
<dbReference type="EMBL" id="JAUSRB010000002">
    <property type="protein sequence ID" value="MDP9866757.1"/>
    <property type="molecule type" value="Genomic_DNA"/>
</dbReference>
<protein>
    <recommendedName>
        <fullName evidence="3">Linalool dehydratase/isomerase domain-containing protein</fullName>
    </recommendedName>
</protein>
<organism evidence="1 2">
    <name type="scientific">Streptosporangium brasiliense</name>
    <dbReference type="NCBI Taxonomy" id="47480"/>
    <lineage>
        <taxon>Bacteria</taxon>
        <taxon>Bacillati</taxon>
        <taxon>Actinomycetota</taxon>
        <taxon>Actinomycetes</taxon>
        <taxon>Streptosporangiales</taxon>
        <taxon>Streptosporangiaceae</taxon>
        <taxon>Streptosporangium</taxon>
    </lineage>
</organism>
<dbReference type="InterPro" id="IPR008928">
    <property type="entry name" value="6-hairpin_glycosidase_sf"/>
</dbReference>
<dbReference type="Proteomes" id="UP001230426">
    <property type="component" value="Unassembled WGS sequence"/>
</dbReference>
<dbReference type="RefSeq" id="WP_306867848.1">
    <property type="nucleotide sequence ID" value="NZ_JAUSRB010000002.1"/>
</dbReference>
<keyword evidence="2" id="KW-1185">Reference proteome</keyword>